<gene>
    <name evidence="1" type="ORF">I4F81_002556</name>
</gene>
<evidence type="ECO:0000313" key="1">
    <source>
        <dbReference type="EMBL" id="KAK1859964.1"/>
    </source>
</evidence>
<proteinExistence type="predicted"/>
<sequence>MARWTFPLVALLVTLLLPLTASAASLPTALLPVSARVHGGPHDKSDVKAGTCGGFQKCGTTEVSGIVKHTRFCYVQSSKWPAPADGDTAKKGPTQCRKAPYGCTRVTGVCSGWWKCKCDTCKNVKTKEDRWCRRA</sequence>
<keyword evidence="2" id="KW-1185">Reference proteome</keyword>
<reference evidence="1" key="1">
    <citation type="submission" date="2019-11" db="EMBL/GenBank/DDBJ databases">
        <title>Nori genome reveals adaptations in red seaweeds to the harsh intertidal environment.</title>
        <authorList>
            <person name="Wang D."/>
            <person name="Mao Y."/>
        </authorList>
    </citation>
    <scope>NUCLEOTIDE SEQUENCE</scope>
    <source>
        <tissue evidence="1">Gametophyte</tissue>
    </source>
</reference>
<accession>A0ACC3BPT5</accession>
<dbReference type="Proteomes" id="UP000798662">
    <property type="component" value="Chromosome 1"/>
</dbReference>
<name>A0ACC3BPT5_PYRYE</name>
<comment type="caution">
    <text evidence="1">The sequence shown here is derived from an EMBL/GenBank/DDBJ whole genome shotgun (WGS) entry which is preliminary data.</text>
</comment>
<dbReference type="EMBL" id="CM020618">
    <property type="protein sequence ID" value="KAK1859964.1"/>
    <property type="molecule type" value="Genomic_DNA"/>
</dbReference>
<evidence type="ECO:0000313" key="2">
    <source>
        <dbReference type="Proteomes" id="UP000798662"/>
    </source>
</evidence>
<organism evidence="1 2">
    <name type="scientific">Pyropia yezoensis</name>
    <name type="common">Susabi-nori</name>
    <name type="synonym">Porphyra yezoensis</name>
    <dbReference type="NCBI Taxonomy" id="2788"/>
    <lineage>
        <taxon>Eukaryota</taxon>
        <taxon>Rhodophyta</taxon>
        <taxon>Bangiophyceae</taxon>
        <taxon>Bangiales</taxon>
        <taxon>Bangiaceae</taxon>
        <taxon>Pyropia</taxon>
    </lineage>
</organism>
<protein>
    <submittedName>
        <fullName evidence="1">Uncharacterized protein</fullName>
    </submittedName>
</protein>